<name>A0A0L0P2M9_CANAR</name>
<gene>
    <name evidence="1" type="ORF">QG37_02841</name>
</gene>
<protein>
    <submittedName>
        <fullName evidence="1">Uncharacterized protein</fullName>
    </submittedName>
</protein>
<evidence type="ECO:0000313" key="1">
    <source>
        <dbReference type="EMBL" id="KNE00291.1"/>
    </source>
</evidence>
<organism evidence="1 2">
    <name type="scientific">Candidozyma auris</name>
    <name type="common">Yeast</name>
    <name type="synonym">Candida auris</name>
    <dbReference type="NCBI Taxonomy" id="498019"/>
    <lineage>
        <taxon>Eukaryota</taxon>
        <taxon>Fungi</taxon>
        <taxon>Dikarya</taxon>
        <taxon>Ascomycota</taxon>
        <taxon>Saccharomycotina</taxon>
        <taxon>Pichiomycetes</taxon>
        <taxon>Metschnikowiaceae</taxon>
        <taxon>Candidozyma</taxon>
    </lineage>
</organism>
<reference evidence="2" key="1">
    <citation type="journal article" date="2015" name="BMC Genomics">
        <title>Draft genome of a commonly misdiagnosed multidrug resistant pathogen Candida auris.</title>
        <authorList>
            <person name="Chatterjee S."/>
            <person name="Alampalli S.V."/>
            <person name="Nageshan R.K."/>
            <person name="Chettiar S.T."/>
            <person name="Joshi S."/>
            <person name="Tatu U.S."/>
        </authorList>
    </citation>
    <scope>NUCLEOTIDE SEQUENCE [LARGE SCALE GENOMIC DNA]</scope>
    <source>
        <strain evidence="2">6684</strain>
    </source>
</reference>
<dbReference type="AlphaFoldDB" id="A0A0L0P2M9"/>
<accession>A0A0L0P2M9</accession>
<dbReference type="VEuPathDB" id="FungiDB:QG37_02841"/>
<comment type="caution">
    <text evidence="1">The sequence shown here is derived from an EMBL/GenBank/DDBJ whole genome shotgun (WGS) entry which is preliminary data.</text>
</comment>
<proteinExistence type="predicted"/>
<evidence type="ECO:0000313" key="2">
    <source>
        <dbReference type="Proteomes" id="UP000037122"/>
    </source>
</evidence>
<sequence length="48" mass="5454">MYKEPLLKGVASAAVWLQGSEPPYIHTLYPQMQRPGWGRVQAMEQPRG</sequence>
<dbReference type="EMBL" id="LGST01000019">
    <property type="protein sequence ID" value="KNE00291.1"/>
    <property type="molecule type" value="Genomic_DNA"/>
</dbReference>
<dbReference type="Proteomes" id="UP000037122">
    <property type="component" value="Unassembled WGS sequence"/>
</dbReference>